<dbReference type="RefSeq" id="WP_102106221.1">
    <property type="nucleotide sequence ID" value="NZ_BMYL01000002.1"/>
</dbReference>
<dbReference type="InterPro" id="IPR047218">
    <property type="entry name" value="YocR/YhdH-like"/>
</dbReference>
<comment type="caution">
    <text evidence="7">The sequence shown here is derived from an EMBL/GenBank/DDBJ whole genome shotgun (WGS) entry which is preliminary data.</text>
</comment>
<evidence type="ECO:0000256" key="4">
    <source>
        <dbReference type="ARBA" id="ARBA00022989"/>
    </source>
</evidence>
<dbReference type="Pfam" id="PF00209">
    <property type="entry name" value="SNF"/>
    <property type="match status" value="2"/>
</dbReference>
<accession>A0AAP8SN75</accession>
<organism evidence="7 8">
    <name type="scientific">Halioglobus japonicus</name>
    <dbReference type="NCBI Taxonomy" id="930805"/>
    <lineage>
        <taxon>Bacteria</taxon>
        <taxon>Pseudomonadati</taxon>
        <taxon>Pseudomonadota</taxon>
        <taxon>Gammaproteobacteria</taxon>
        <taxon>Cellvibrionales</taxon>
        <taxon>Halieaceae</taxon>
        <taxon>Halioglobus</taxon>
    </lineage>
</organism>
<feature type="transmembrane region" description="Helical" evidence="6">
    <location>
        <begin position="93"/>
        <end position="121"/>
    </location>
</feature>
<keyword evidence="3 6" id="KW-0812">Transmembrane</keyword>
<reference evidence="7 8" key="1">
    <citation type="submission" date="2018-01" db="EMBL/GenBank/DDBJ databases">
        <title>The draft genome sequence of Halioglobus japonicus S1-36.</title>
        <authorList>
            <person name="Du Z.-J."/>
            <person name="Shi M.-J."/>
        </authorList>
    </citation>
    <scope>NUCLEOTIDE SEQUENCE [LARGE SCALE GENOMIC DNA]</scope>
    <source>
        <strain evidence="7 8">S1-36</strain>
    </source>
</reference>
<feature type="transmembrane region" description="Helical" evidence="6">
    <location>
        <begin position="17"/>
        <end position="36"/>
    </location>
</feature>
<gene>
    <name evidence="7" type="ORF">C0029_07325</name>
</gene>
<dbReference type="PANTHER" id="PTHR42948">
    <property type="entry name" value="TRANSPORTER"/>
    <property type="match status" value="1"/>
</dbReference>
<keyword evidence="2" id="KW-0813">Transport</keyword>
<feature type="transmembrane region" description="Helical" evidence="6">
    <location>
        <begin position="48"/>
        <end position="72"/>
    </location>
</feature>
<dbReference type="Proteomes" id="UP000235162">
    <property type="component" value="Unassembled WGS sequence"/>
</dbReference>
<dbReference type="NCBIfam" id="NF037979">
    <property type="entry name" value="Na_transp"/>
    <property type="match status" value="1"/>
</dbReference>
<feature type="transmembrane region" description="Helical" evidence="6">
    <location>
        <begin position="179"/>
        <end position="199"/>
    </location>
</feature>
<feature type="transmembrane region" description="Helical" evidence="6">
    <location>
        <begin position="154"/>
        <end position="172"/>
    </location>
</feature>
<keyword evidence="5 6" id="KW-0472">Membrane</keyword>
<comment type="subcellular location">
    <subcellularLocation>
        <location evidence="1">Membrane</location>
        <topology evidence="1">Multi-pass membrane protein</topology>
    </subcellularLocation>
</comment>
<dbReference type="CDD" id="cd10336">
    <property type="entry name" value="SLC6sbd_Tyt1-Like"/>
    <property type="match status" value="1"/>
</dbReference>
<dbReference type="GO" id="GO:0016020">
    <property type="term" value="C:membrane"/>
    <property type="evidence" value="ECO:0007669"/>
    <property type="project" value="UniProtKB-SubCell"/>
</dbReference>
<feature type="transmembrane region" description="Helical" evidence="6">
    <location>
        <begin position="223"/>
        <end position="247"/>
    </location>
</feature>
<feature type="transmembrane region" description="Helical" evidence="6">
    <location>
        <begin position="259"/>
        <end position="281"/>
    </location>
</feature>
<protein>
    <submittedName>
        <fullName evidence="7">Sodium-dependent transporter</fullName>
    </submittedName>
</protein>
<evidence type="ECO:0000256" key="3">
    <source>
        <dbReference type="ARBA" id="ARBA00022692"/>
    </source>
</evidence>
<feature type="transmembrane region" description="Helical" evidence="6">
    <location>
        <begin position="430"/>
        <end position="448"/>
    </location>
</feature>
<evidence type="ECO:0000313" key="7">
    <source>
        <dbReference type="EMBL" id="PLW86234.1"/>
    </source>
</evidence>
<feature type="transmembrane region" description="Helical" evidence="6">
    <location>
        <begin position="348"/>
        <end position="367"/>
    </location>
</feature>
<dbReference type="InterPro" id="IPR000175">
    <property type="entry name" value="Na/ntran_symport"/>
</dbReference>
<keyword evidence="8" id="KW-1185">Reference proteome</keyword>
<sequence>MTAALWQSSPGWRTRTTFVLALAAATIGLGSLWRFAWLMGSFGGGAFMLTYVVSLLLLSAPLMVAEVVIGSHGRSGPPLALRWVADRSLISRYWMVLGVLAAITGLMVLSCLTVVAGWALAYIPLMQGSTFSAASAPMVAEAFTELLADPQRQWFWQTLFVVVLLIVSAQGVRRGLGVFVWLAIPLMITLLGVLVRFNLDNGNLDQAGDYLFSLKAVDFTREAVLAAISHALLTFGLGVGVGMAYGAYAPRRIPVARSVLAVAAFNVAIALLAALAIYPLMLATNLVPNSGPGLLFISAPYAFGNIPHGDGFGVAFFLLTVVTALGAGLALLEPAIASVRQVLRGQRWAAVLMCAAIVWLLAAAIAWSLAGEGWFANHNLLQVFDELAAGVLIPLVCLMVALLVGWRLHPAVLREQLGRESALMFSLWRGLLRYIAPLAIIVVALARLI</sequence>
<dbReference type="SUPFAM" id="SSF161070">
    <property type="entry name" value="SNF-like"/>
    <property type="match status" value="1"/>
</dbReference>
<evidence type="ECO:0000256" key="2">
    <source>
        <dbReference type="ARBA" id="ARBA00022448"/>
    </source>
</evidence>
<evidence type="ECO:0000256" key="1">
    <source>
        <dbReference type="ARBA" id="ARBA00004141"/>
    </source>
</evidence>
<dbReference type="PROSITE" id="PS50267">
    <property type="entry name" value="NA_NEUROTRAN_SYMP_3"/>
    <property type="match status" value="1"/>
</dbReference>
<dbReference type="PANTHER" id="PTHR42948:SF1">
    <property type="entry name" value="TRANSPORTER"/>
    <property type="match status" value="1"/>
</dbReference>
<evidence type="ECO:0000313" key="8">
    <source>
        <dbReference type="Proteomes" id="UP000235162"/>
    </source>
</evidence>
<dbReference type="EMBL" id="PKUR01000002">
    <property type="protein sequence ID" value="PLW86234.1"/>
    <property type="molecule type" value="Genomic_DNA"/>
</dbReference>
<feature type="transmembrane region" description="Helical" evidence="6">
    <location>
        <begin position="312"/>
        <end position="336"/>
    </location>
</feature>
<proteinExistence type="predicted"/>
<evidence type="ECO:0000256" key="5">
    <source>
        <dbReference type="ARBA" id="ARBA00023136"/>
    </source>
</evidence>
<dbReference type="PRINTS" id="PR00176">
    <property type="entry name" value="NANEUSMPORT"/>
</dbReference>
<evidence type="ECO:0000256" key="6">
    <source>
        <dbReference type="SAM" id="Phobius"/>
    </source>
</evidence>
<dbReference type="AlphaFoldDB" id="A0AAP8SN75"/>
<keyword evidence="4 6" id="KW-1133">Transmembrane helix</keyword>
<name>A0AAP8SN75_9GAMM</name>
<dbReference type="InterPro" id="IPR037272">
    <property type="entry name" value="SNS_sf"/>
</dbReference>
<feature type="transmembrane region" description="Helical" evidence="6">
    <location>
        <begin position="387"/>
        <end position="409"/>
    </location>
</feature>